<dbReference type="Proteomes" id="UP000824099">
    <property type="component" value="Unassembled WGS sequence"/>
</dbReference>
<dbReference type="Pfam" id="PF00155">
    <property type="entry name" value="Aminotran_1_2"/>
    <property type="match status" value="1"/>
</dbReference>
<gene>
    <name evidence="7" type="ORF">IAB06_05885</name>
</gene>
<dbReference type="AlphaFoldDB" id="A0A9D1MR02"/>
<dbReference type="GO" id="GO:0008483">
    <property type="term" value="F:transaminase activity"/>
    <property type="evidence" value="ECO:0007669"/>
    <property type="project" value="UniProtKB-KW"/>
</dbReference>
<dbReference type="InterPro" id="IPR015424">
    <property type="entry name" value="PyrdxlP-dep_Trfase"/>
</dbReference>
<reference evidence="7" key="2">
    <citation type="journal article" date="2021" name="PeerJ">
        <title>Extensive microbial diversity within the chicken gut microbiome revealed by metagenomics and culture.</title>
        <authorList>
            <person name="Gilroy R."/>
            <person name="Ravi A."/>
            <person name="Getino M."/>
            <person name="Pursley I."/>
            <person name="Horton D.L."/>
            <person name="Alikhan N.F."/>
            <person name="Baker D."/>
            <person name="Gharbi K."/>
            <person name="Hall N."/>
            <person name="Watson M."/>
            <person name="Adriaenssens E.M."/>
            <person name="Foster-Nyarko E."/>
            <person name="Jarju S."/>
            <person name="Secka A."/>
            <person name="Antonio M."/>
            <person name="Oren A."/>
            <person name="Chaudhuri R.R."/>
            <person name="La Ragione R."/>
            <person name="Hildebrand F."/>
            <person name="Pallen M.J."/>
        </authorList>
    </citation>
    <scope>NUCLEOTIDE SEQUENCE</scope>
    <source>
        <strain evidence="7">CHK160-1198</strain>
    </source>
</reference>
<evidence type="ECO:0000256" key="3">
    <source>
        <dbReference type="ARBA" id="ARBA00022898"/>
    </source>
</evidence>
<dbReference type="InterPro" id="IPR051798">
    <property type="entry name" value="Class-II_PLP-Dep_Aminotrans"/>
</dbReference>
<dbReference type="NCBIfam" id="TIGR04350">
    <property type="entry name" value="C_S_lyase_PatB"/>
    <property type="match status" value="1"/>
</dbReference>
<feature type="domain" description="Aminotransferase class I/classII large" evidence="6">
    <location>
        <begin position="37"/>
        <end position="385"/>
    </location>
</feature>
<evidence type="ECO:0000313" key="8">
    <source>
        <dbReference type="Proteomes" id="UP000824099"/>
    </source>
</evidence>
<keyword evidence="7" id="KW-0808">Transferase</keyword>
<reference evidence="7" key="1">
    <citation type="submission" date="2020-10" db="EMBL/GenBank/DDBJ databases">
        <authorList>
            <person name="Gilroy R."/>
        </authorList>
    </citation>
    <scope>NUCLEOTIDE SEQUENCE</scope>
    <source>
        <strain evidence="7">CHK160-1198</strain>
    </source>
</reference>
<accession>A0A9D1MR02</accession>
<dbReference type="Gene3D" id="3.90.1150.10">
    <property type="entry name" value="Aspartate Aminotransferase, domain 1"/>
    <property type="match status" value="1"/>
</dbReference>
<dbReference type="GO" id="GO:0047804">
    <property type="term" value="F:cysteine-S-conjugate beta-lyase activity"/>
    <property type="evidence" value="ECO:0007669"/>
    <property type="project" value="UniProtKB-EC"/>
</dbReference>
<evidence type="ECO:0000256" key="1">
    <source>
        <dbReference type="ARBA" id="ARBA00001933"/>
    </source>
</evidence>
<dbReference type="GO" id="GO:0030170">
    <property type="term" value="F:pyridoxal phosphate binding"/>
    <property type="evidence" value="ECO:0007669"/>
    <property type="project" value="InterPro"/>
</dbReference>
<dbReference type="EMBL" id="DVNI01000096">
    <property type="protein sequence ID" value="HIU64544.1"/>
    <property type="molecule type" value="Genomic_DNA"/>
</dbReference>
<protein>
    <recommendedName>
        <fullName evidence="2">cysteine-S-conjugate beta-lyase</fullName>
        <ecNumber evidence="2">4.4.1.13</ecNumber>
    </recommendedName>
</protein>
<keyword evidence="7" id="KW-0032">Aminotransferase</keyword>
<proteinExistence type="inferred from homology"/>
<keyword evidence="3" id="KW-0663">Pyridoxal phosphate</keyword>
<evidence type="ECO:0000259" key="6">
    <source>
        <dbReference type="Pfam" id="PF00155"/>
    </source>
</evidence>
<comment type="similarity">
    <text evidence="5">Belongs to the class-II pyridoxal-phosphate-dependent aminotransferase family. MalY/PatB cystathionine beta-lyase subfamily.</text>
</comment>
<evidence type="ECO:0000256" key="2">
    <source>
        <dbReference type="ARBA" id="ARBA00012224"/>
    </source>
</evidence>
<dbReference type="PANTHER" id="PTHR43525:SF1">
    <property type="entry name" value="PROTEIN MALY"/>
    <property type="match status" value="1"/>
</dbReference>
<sequence>MTNYDFDKITNRKGTNCLKYDFALERGKPANILPFWVADMDFPVPEAVIEALINRSKHGIFGYTDIKLDYLATLEKWFQLRHGWQIKKEALVMTPGVVFALAAAVRAFTKPGDAVLIQRPVYYPFSQVIEDNGRKLINNSLVEQAGRYTIDFVDFEQKIIEHKIKLFILCNPHNPVGRVWTKDELLKLGQICVKQGVVVVADEIHQEFTRLGHAHTVFAGLCAEFAEQTITCTAPSKTFNLAGLQISNIFIENARLRAKFMKAVERVGYSQPNALGVVAAQAAYADGGPWLDELKVYLELNLQKTQAFLVQHLPQVKLIEPEGTYLLWLDFSAYALATEVLEDKIVNEAGLWLDGGTMFGPEGSGFQRINMACPWSVLEKGLQRLAIVFAQ</sequence>
<organism evidence="7 8">
    <name type="scientific">Candidatus Avacidaminococcus intestinavium</name>
    <dbReference type="NCBI Taxonomy" id="2840684"/>
    <lineage>
        <taxon>Bacteria</taxon>
        <taxon>Bacillati</taxon>
        <taxon>Bacillota</taxon>
        <taxon>Negativicutes</taxon>
        <taxon>Acidaminococcales</taxon>
        <taxon>Acidaminococcaceae</taxon>
        <taxon>Acidaminococcaceae incertae sedis</taxon>
        <taxon>Candidatus Avacidaminococcus</taxon>
    </lineage>
</organism>
<evidence type="ECO:0000313" key="7">
    <source>
        <dbReference type="EMBL" id="HIU64544.1"/>
    </source>
</evidence>
<comment type="caution">
    <text evidence="7">The sequence shown here is derived from an EMBL/GenBank/DDBJ whole genome shotgun (WGS) entry which is preliminary data.</text>
</comment>
<dbReference type="EC" id="4.4.1.13" evidence="2"/>
<comment type="cofactor">
    <cofactor evidence="1">
        <name>pyridoxal 5'-phosphate</name>
        <dbReference type="ChEBI" id="CHEBI:597326"/>
    </cofactor>
</comment>
<dbReference type="CDD" id="cd00609">
    <property type="entry name" value="AAT_like"/>
    <property type="match status" value="1"/>
</dbReference>
<dbReference type="InterPro" id="IPR027619">
    <property type="entry name" value="C-S_lyase_PatB-like"/>
</dbReference>
<evidence type="ECO:0000256" key="5">
    <source>
        <dbReference type="ARBA" id="ARBA00037974"/>
    </source>
</evidence>
<name>A0A9D1MR02_9FIRM</name>
<dbReference type="InterPro" id="IPR004839">
    <property type="entry name" value="Aminotransferase_I/II_large"/>
</dbReference>
<dbReference type="InterPro" id="IPR015422">
    <property type="entry name" value="PyrdxlP-dep_Trfase_small"/>
</dbReference>
<dbReference type="SUPFAM" id="SSF53383">
    <property type="entry name" value="PLP-dependent transferases"/>
    <property type="match status" value="1"/>
</dbReference>
<dbReference type="PANTHER" id="PTHR43525">
    <property type="entry name" value="PROTEIN MALY"/>
    <property type="match status" value="1"/>
</dbReference>
<dbReference type="Gene3D" id="3.40.640.10">
    <property type="entry name" value="Type I PLP-dependent aspartate aminotransferase-like (Major domain)"/>
    <property type="match status" value="1"/>
</dbReference>
<keyword evidence="4" id="KW-0456">Lyase</keyword>
<evidence type="ECO:0000256" key="4">
    <source>
        <dbReference type="ARBA" id="ARBA00023239"/>
    </source>
</evidence>
<dbReference type="InterPro" id="IPR015421">
    <property type="entry name" value="PyrdxlP-dep_Trfase_major"/>
</dbReference>